<keyword evidence="2" id="KW-1185">Reference proteome</keyword>
<reference evidence="1 2" key="1">
    <citation type="submission" date="2019-03" db="EMBL/GenBank/DDBJ databases">
        <title>First draft genome of Liparis tanakae, snailfish: a comprehensive survey of snailfish specific genes.</title>
        <authorList>
            <person name="Kim W."/>
            <person name="Song I."/>
            <person name="Jeong J.-H."/>
            <person name="Kim D."/>
            <person name="Kim S."/>
            <person name="Ryu S."/>
            <person name="Song J.Y."/>
            <person name="Lee S.K."/>
        </authorList>
    </citation>
    <scope>NUCLEOTIDE SEQUENCE [LARGE SCALE GENOMIC DNA]</scope>
    <source>
        <tissue evidence="1">Muscle</tissue>
    </source>
</reference>
<protein>
    <submittedName>
        <fullName evidence="1">Uncharacterized protein</fullName>
    </submittedName>
</protein>
<accession>A0A4Z2E0D8</accession>
<evidence type="ECO:0000313" key="1">
    <source>
        <dbReference type="EMBL" id="TNN22178.1"/>
    </source>
</evidence>
<dbReference type="AlphaFoldDB" id="A0A4Z2E0D8"/>
<dbReference type="Proteomes" id="UP000314294">
    <property type="component" value="Unassembled WGS sequence"/>
</dbReference>
<name>A0A4Z2E0D8_9TELE</name>
<sequence>MNLGAAALRNLEILNNQVTAAGRVSCSSAEERCPFKPREADACTGSWSIDGKCGAER</sequence>
<gene>
    <name evidence="1" type="ORF">EYF80_067708</name>
</gene>
<evidence type="ECO:0000313" key="2">
    <source>
        <dbReference type="Proteomes" id="UP000314294"/>
    </source>
</evidence>
<organism evidence="1 2">
    <name type="scientific">Liparis tanakae</name>
    <name type="common">Tanaka's snailfish</name>
    <dbReference type="NCBI Taxonomy" id="230148"/>
    <lineage>
        <taxon>Eukaryota</taxon>
        <taxon>Metazoa</taxon>
        <taxon>Chordata</taxon>
        <taxon>Craniata</taxon>
        <taxon>Vertebrata</taxon>
        <taxon>Euteleostomi</taxon>
        <taxon>Actinopterygii</taxon>
        <taxon>Neopterygii</taxon>
        <taxon>Teleostei</taxon>
        <taxon>Neoteleostei</taxon>
        <taxon>Acanthomorphata</taxon>
        <taxon>Eupercaria</taxon>
        <taxon>Perciformes</taxon>
        <taxon>Cottioidei</taxon>
        <taxon>Cottales</taxon>
        <taxon>Liparidae</taxon>
        <taxon>Liparis</taxon>
    </lineage>
</organism>
<proteinExistence type="predicted"/>
<dbReference type="EMBL" id="SRLO01023811">
    <property type="protein sequence ID" value="TNN22178.1"/>
    <property type="molecule type" value="Genomic_DNA"/>
</dbReference>
<comment type="caution">
    <text evidence="1">The sequence shown here is derived from an EMBL/GenBank/DDBJ whole genome shotgun (WGS) entry which is preliminary data.</text>
</comment>